<sequence>MGEFVTVPAIETENEDAVSAATGRFFESCSWPARPVGNAEPVTEDDVLFFPPLNGWTVILWPAYFTELAAVESISRDLGVLVSTVRIHDGDYWCHSLLRNGSTLDRFASVPDYFTDDSGEIARLKAAYAGRPAIVAEAAGRTPDQVAPYFVPVATQEMGKAFDDDEFGLDDPWVFTDFWRRPAPARGRVAGQGAGWGRPAVGPRCGRRVPGCWTFPND</sequence>
<dbReference type="EMBL" id="JAGINW010000001">
    <property type="protein sequence ID" value="MBP2327410.1"/>
    <property type="molecule type" value="Genomic_DNA"/>
</dbReference>
<name>A0ABS4TTX0_9PSEU</name>
<accession>A0ABS4TTX0</accession>
<organism evidence="1 2">
    <name type="scientific">Kibdelosporangium banguiense</name>
    <dbReference type="NCBI Taxonomy" id="1365924"/>
    <lineage>
        <taxon>Bacteria</taxon>
        <taxon>Bacillati</taxon>
        <taxon>Actinomycetota</taxon>
        <taxon>Actinomycetes</taxon>
        <taxon>Pseudonocardiales</taxon>
        <taxon>Pseudonocardiaceae</taxon>
        <taxon>Kibdelosporangium</taxon>
    </lineage>
</organism>
<evidence type="ECO:0000313" key="2">
    <source>
        <dbReference type="Proteomes" id="UP001519332"/>
    </source>
</evidence>
<dbReference type="RefSeq" id="WP_209644360.1">
    <property type="nucleotide sequence ID" value="NZ_JAGINW010000001.1"/>
</dbReference>
<dbReference type="Proteomes" id="UP001519332">
    <property type="component" value="Unassembled WGS sequence"/>
</dbReference>
<protein>
    <submittedName>
        <fullName evidence="1">Uncharacterized protein</fullName>
    </submittedName>
</protein>
<proteinExistence type="predicted"/>
<comment type="caution">
    <text evidence="1">The sequence shown here is derived from an EMBL/GenBank/DDBJ whole genome shotgun (WGS) entry which is preliminary data.</text>
</comment>
<keyword evidence="2" id="KW-1185">Reference proteome</keyword>
<evidence type="ECO:0000313" key="1">
    <source>
        <dbReference type="EMBL" id="MBP2327410.1"/>
    </source>
</evidence>
<gene>
    <name evidence="1" type="ORF">JOF56_007795</name>
</gene>
<reference evidence="1 2" key="1">
    <citation type="submission" date="2021-03" db="EMBL/GenBank/DDBJ databases">
        <title>Sequencing the genomes of 1000 actinobacteria strains.</title>
        <authorList>
            <person name="Klenk H.-P."/>
        </authorList>
    </citation>
    <scope>NUCLEOTIDE SEQUENCE [LARGE SCALE GENOMIC DNA]</scope>
    <source>
        <strain evidence="1 2">DSM 46670</strain>
    </source>
</reference>